<dbReference type="InterPro" id="IPR046342">
    <property type="entry name" value="CBS_dom_sf"/>
</dbReference>
<evidence type="ECO:0000256" key="2">
    <source>
        <dbReference type="ARBA" id="ARBA00023122"/>
    </source>
</evidence>
<accession>A0A382JH28</accession>
<gene>
    <name evidence="4" type="ORF">METZ01_LOCUS263331</name>
</gene>
<sequence length="221" mass="24764">MVGFTRVGVGKFGANLLTRKWPGSNLLQSLRGLFGFKSGVSSFRESIKELIEEHHEDSVPGAAEERTMFRNLLDFGRLDVSDVMVPRADIVAVPKDILLDELITLICERGHSRVPVHGGSLDDVRGMVHIRDVITFWKGKDDFELGPILRPLLYVPSSMLIQDLLLEMRVTKIHMALVVDEFGGTDGLVTIEDLVEEIVGEIEDEHDRVREPKLIPRNDGL</sequence>
<dbReference type="Pfam" id="PF00571">
    <property type="entry name" value="CBS"/>
    <property type="match status" value="2"/>
</dbReference>
<feature type="domain" description="CBS" evidence="3">
    <location>
        <begin position="84"/>
        <end position="143"/>
    </location>
</feature>
<dbReference type="Gene3D" id="3.10.580.10">
    <property type="entry name" value="CBS-domain"/>
    <property type="match status" value="1"/>
</dbReference>
<evidence type="ECO:0000313" key="4">
    <source>
        <dbReference type="EMBL" id="SVC10477.1"/>
    </source>
</evidence>
<dbReference type="SUPFAM" id="SSF54631">
    <property type="entry name" value="CBS-domain pair"/>
    <property type="match status" value="1"/>
</dbReference>
<reference evidence="4" key="1">
    <citation type="submission" date="2018-05" db="EMBL/GenBank/DDBJ databases">
        <authorList>
            <person name="Lanie J.A."/>
            <person name="Ng W.-L."/>
            <person name="Kazmierczak K.M."/>
            <person name="Andrzejewski T.M."/>
            <person name="Davidsen T.M."/>
            <person name="Wayne K.J."/>
            <person name="Tettelin H."/>
            <person name="Glass J.I."/>
            <person name="Rusch D."/>
            <person name="Podicherti R."/>
            <person name="Tsui H.-C.T."/>
            <person name="Winkler M.E."/>
        </authorList>
    </citation>
    <scope>NUCLEOTIDE SEQUENCE</scope>
</reference>
<dbReference type="PANTHER" id="PTHR22777:SF27">
    <property type="entry name" value="MAGNESIUM AND COBALT EFFLUX PROTEIN CORC"/>
    <property type="match status" value="1"/>
</dbReference>
<dbReference type="SMART" id="SM00116">
    <property type="entry name" value="CBS"/>
    <property type="match status" value="2"/>
</dbReference>
<dbReference type="PANTHER" id="PTHR22777">
    <property type="entry name" value="HEMOLYSIN-RELATED"/>
    <property type="match status" value="1"/>
</dbReference>
<dbReference type="EMBL" id="UINC01073812">
    <property type="protein sequence ID" value="SVC10477.1"/>
    <property type="molecule type" value="Genomic_DNA"/>
</dbReference>
<evidence type="ECO:0000256" key="1">
    <source>
        <dbReference type="ARBA" id="ARBA00022737"/>
    </source>
</evidence>
<dbReference type="CDD" id="cd04590">
    <property type="entry name" value="CBS_pair_CorC_HlyC_assoc"/>
    <property type="match status" value="1"/>
</dbReference>
<dbReference type="InterPro" id="IPR000644">
    <property type="entry name" value="CBS_dom"/>
</dbReference>
<proteinExistence type="predicted"/>
<dbReference type="InterPro" id="IPR044751">
    <property type="entry name" value="Ion_transp-like_CBS"/>
</dbReference>
<feature type="domain" description="CBS" evidence="3">
    <location>
        <begin position="148"/>
        <end position="205"/>
    </location>
</feature>
<dbReference type="PROSITE" id="PS51371">
    <property type="entry name" value="CBS"/>
    <property type="match status" value="2"/>
</dbReference>
<name>A0A382JH28_9ZZZZ</name>
<dbReference type="AlphaFoldDB" id="A0A382JH28"/>
<keyword evidence="2" id="KW-0129">CBS domain</keyword>
<evidence type="ECO:0000259" key="3">
    <source>
        <dbReference type="PROSITE" id="PS51371"/>
    </source>
</evidence>
<feature type="non-terminal residue" evidence="4">
    <location>
        <position position="221"/>
    </location>
</feature>
<keyword evidence="1" id="KW-0677">Repeat</keyword>
<organism evidence="4">
    <name type="scientific">marine metagenome</name>
    <dbReference type="NCBI Taxonomy" id="408172"/>
    <lineage>
        <taxon>unclassified sequences</taxon>
        <taxon>metagenomes</taxon>
        <taxon>ecological metagenomes</taxon>
    </lineage>
</organism>
<dbReference type="GO" id="GO:0005886">
    <property type="term" value="C:plasma membrane"/>
    <property type="evidence" value="ECO:0007669"/>
    <property type="project" value="TreeGrafter"/>
</dbReference>
<protein>
    <recommendedName>
        <fullName evidence="3">CBS domain-containing protein</fullName>
    </recommendedName>
</protein>
<dbReference type="FunFam" id="3.10.580.10:FF:000002">
    <property type="entry name" value="Magnesium/cobalt efflux protein CorC"/>
    <property type="match status" value="1"/>
</dbReference>